<dbReference type="OrthoDB" id="7875342at2"/>
<keyword evidence="3" id="KW-1185">Reference proteome</keyword>
<name>A0A2T6AV35_9RHOB</name>
<gene>
    <name evidence="2" type="ORF">C8N44_1118</name>
</gene>
<dbReference type="Pfam" id="PF18557">
    <property type="entry name" value="NepR"/>
    <property type="match status" value="1"/>
</dbReference>
<dbReference type="AlphaFoldDB" id="A0A2T6AV35"/>
<sequence length="58" mass="6645">MGRENGKAKAEQVIDENLKRVYRDMIDDDVPDRFMELLSQLKEQDDSTQGDDNSGEAK</sequence>
<dbReference type="EMBL" id="QBKN01000011">
    <property type="protein sequence ID" value="PTX47680.1"/>
    <property type="molecule type" value="Genomic_DNA"/>
</dbReference>
<evidence type="ECO:0000313" key="2">
    <source>
        <dbReference type="EMBL" id="PTX47680.1"/>
    </source>
</evidence>
<accession>A0A2T6AV35</accession>
<feature type="domain" description="Anti-sigma factor NepR" evidence="1">
    <location>
        <begin position="12"/>
        <end position="45"/>
    </location>
</feature>
<evidence type="ECO:0000259" key="1">
    <source>
        <dbReference type="Pfam" id="PF18557"/>
    </source>
</evidence>
<protein>
    <recommendedName>
        <fullName evidence="1">Anti-sigma factor NepR domain-containing protein</fullName>
    </recommendedName>
</protein>
<organism evidence="2 3">
    <name type="scientific">Allosediminivita pacifica</name>
    <dbReference type="NCBI Taxonomy" id="1267769"/>
    <lineage>
        <taxon>Bacteria</taxon>
        <taxon>Pseudomonadati</taxon>
        <taxon>Pseudomonadota</taxon>
        <taxon>Alphaproteobacteria</taxon>
        <taxon>Rhodobacterales</taxon>
        <taxon>Paracoccaceae</taxon>
        <taxon>Allosediminivita</taxon>
    </lineage>
</organism>
<dbReference type="Proteomes" id="UP000244069">
    <property type="component" value="Unassembled WGS sequence"/>
</dbReference>
<comment type="caution">
    <text evidence="2">The sequence shown here is derived from an EMBL/GenBank/DDBJ whole genome shotgun (WGS) entry which is preliminary data.</text>
</comment>
<reference evidence="2 3" key="1">
    <citation type="submission" date="2018-04" db="EMBL/GenBank/DDBJ databases">
        <title>Genomic Encyclopedia of Archaeal and Bacterial Type Strains, Phase II (KMG-II): from individual species to whole genera.</title>
        <authorList>
            <person name="Goeker M."/>
        </authorList>
    </citation>
    <scope>NUCLEOTIDE SEQUENCE [LARGE SCALE GENOMIC DNA]</scope>
    <source>
        <strain evidence="2 3">DSM 29329</strain>
    </source>
</reference>
<proteinExistence type="predicted"/>
<evidence type="ECO:0000313" key="3">
    <source>
        <dbReference type="Proteomes" id="UP000244069"/>
    </source>
</evidence>
<dbReference type="InterPro" id="IPR041649">
    <property type="entry name" value="NepR"/>
</dbReference>
<dbReference type="RefSeq" id="WP_158274033.1">
    <property type="nucleotide sequence ID" value="NZ_BMEZ01000013.1"/>
</dbReference>